<dbReference type="InterPro" id="IPR050118">
    <property type="entry name" value="Pur/Pyrimidine_PRTase"/>
</dbReference>
<dbReference type="GO" id="GO:0006166">
    <property type="term" value="P:purine ribonucleoside salvage"/>
    <property type="evidence" value="ECO:0007669"/>
    <property type="project" value="UniProtKB-KW"/>
</dbReference>
<evidence type="ECO:0000313" key="5">
    <source>
        <dbReference type="EMBL" id="QKU34030.1"/>
    </source>
</evidence>
<dbReference type="SUPFAM" id="SSF48264">
    <property type="entry name" value="Cytochrome P450"/>
    <property type="match status" value="1"/>
</dbReference>
<dbReference type="GO" id="GO:0005506">
    <property type="term" value="F:iron ion binding"/>
    <property type="evidence" value="ECO:0007669"/>
    <property type="project" value="InterPro"/>
</dbReference>
<dbReference type="Gene3D" id="3.40.50.2020">
    <property type="match status" value="1"/>
</dbReference>
<keyword evidence="2" id="KW-0660">Purine salvage</keyword>
<keyword evidence="3" id="KW-1133">Transmembrane helix</keyword>
<keyword evidence="3" id="KW-0812">Transmembrane</keyword>
<dbReference type="InterPro" id="IPR029057">
    <property type="entry name" value="PRTase-like"/>
</dbReference>
<reference evidence="5" key="1">
    <citation type="submission" date="2017-06" db="EMBL/GenBank/DDBJ databases">
        <authorList>
            <person name="Assis F.L."/>
            <person name="Abrahao J.S."/>
            <person name="Silva L."/>
            <person name="Khalil J.B."/>
            <person name="Rodrigues R."/>
            <person name="Silva L.S."/>
            <person name="Boratto P."/>
            <person name="Andrade M."/>
            <person name="Kroon E.G."/>
            <person name="Ribeiro B."/>
            <person name="Bergier I."/>
            <person name="Seligmann H."/>
            <person name="Ghigo E."/>
            <person name="Colson P."/>
            <person name="Levasseur A."/>
            <person name="Raoult D."/>
            <person name="Scola B.L."/>
        </authorList>
    </citation>
    <scope>NUCLEOTIDE SEQUENCE</scope>
    <source>
        <strain evidence="5">Deep ocean</strain>
    </source>
</reference>
<dbReference type="PANTHER" id="PTHR43864:SF1">
    <property type="entry name" value="XANTHINE PHOSPHORIBOSYLTRANSFERASE"/>
    <property type="match status" value="1"/>
</dbReference>
<protein>
    <recommendedName>
        <fullName evidence="4">Phosphoribosyltransferase domain-containing protein</fullName>
    </recommendedName>
</protein>
<dbReference type="PROSITE" id="PS00086">
    <property type="entry name" value="CYTOCHROME_P450"/>
    <property type="match status" value="1"/>
</dbReference>
<dbReference type="KEGG" id="vg:80517335"/>
<dbReference type="EMBL" id="MF405918">
    <property type="protein sequence ID" value="QKU34030.1"/>
    <property type="molecule type" value="Genomic_DNA"/>
</dbReference>
<keyword evidence="3" id="KW-0472">Membrane</keyword>
<dbReference type="PANTHER" id="PTHR43864">
    <property type="entry name" value="HYPOXANTHINE/GUANINE PHOSPHORIBOSYLTRANSFERASE"/>
    <property type="match status" value="1"/>
</dbReference>
<dbReference type="GO" id="GO:0016705">
    <property type="term" value="F:oxidoreductase activity, acting on paired donors, with incorporation or reduction of molecular oxygen"/>
    <property type="evidence" value="ECO:0007669"/>
    <property type="project" value="InterPro"/>
</dbReference>
<dbReference type="InterPro" id="IPR000836">
    <property type="entry name" value="PRTase_dom"/>
</dbReference>
<dbReference type="GO" id="GO:0020037">
    <property type="term" value="F:heme binding"/>
    <property type="evidence" value="ECO:0007669"/>
    <property type="project" value="InterPro"/>
</dbReference>
<dbReference type="GO" id="GO:0016740">
    <property type="term" value="F:transferase activity"/>
    <property type="evidence" value="ECO:0007669"/>
    <property type="project" value="UniProtKB-KW"/>
</dbReference>
<dbReference type="CDD" id="cd06223">
    <property type="entry name" value="PRTases_typeI"/>
    <property type="match status" value="1"/>
</dbReference>
<evidence type="ECO:0000259" key="4">
    <source>
        <dbReference type="Pfam" id="PF00156"/>
    </source>
</evidence>
<dbReference type="InterPro" id="IPR017972">
    <property type="entry name" value="Cyt_P450_CS"/>
</dbReference>
<evidence type="ECO:0000256" key="3">
    <source>
        <dbReference type="SAM" id="Phobius"/>
    </source>
</evidence>
<name>A0A6N1NH41_9VIRU</name>
<dbReference type="SUPFAM" id="SSF53271">
    <property type="entry name" value="PRTase-like"/>
    <property type="match status" value="1"/>
</dbReference>
<feature type="transmembrane region" description="Helical" evidence="3">
    <location>
        <begin position="6"/>
        <end position="21"/>
    </location>
</feature>
<proteinExistence type="predicted"/>
<accession>A0A6N1NH41</accession>
<dbReference type="RefSeq" id="YP_010780644.1">
    <property type="nucleotide sequence ID" value="NC_075038.1"/>
</dbReference>
<feature type="domain" description="Phosphoribosyltransferase" evidence="4">
    <location>
        <begin position="399"/>
        <end position="513"/>
    </location>
</feature>
<organism evidence="5">
    <name type="scientific">Tupanvirus deep ocean</name>
    <dbReference type="NCBI Taxonomy" id="2126984"/>
    <lineage>
        <taxon>Viruses</taxon>
        <taxon>Varidnaviria</taxon>
        <taxon>Bamfordvirae</taxon>
        <taxon>Nucleocytoviricota</taxon>
        <taxon>Megaviricetes</taxon>
        <taxon>Imitervirales</taxon>
        <taxon>Mimiviridae</taxon>
        <taxon>Megamimivirinae</taxon>
        <taxon>Tupanvirus</taxon>
        <taxon>Tupanvirus altamarinense</taxon>
    </lineage>
</organism>
<dbReference type="InterPro" id="IPR036396">
    <property type="entry name" value="Cyt_P450_sf"/>
</dbReference>
<sequence length="534" mass="61933">MQFIQLNVFYFLFLVFYYWNINKVFEFLTKKHGNVDFVVNMFFKKVYLVNTQRTLKTILSAKTNDLTYVQQNLNRYLGHNNTINCFDSTKLEWTNMHTLLKATLNNPNGKIKEYVQKYKYIILENYPTLNEAIENFVNKVLSEFNYGPNVDMVTYKLTRQRILQYLKRFHQSNLVRVPYLGAVWCTLLRWYYKEEMNIIVNYLKKLHENSNGALTELENELCKSRIVGNPYNTIIETSFLLMLENDFVYSVIIDQLIRPTNTTIEESIYNGFLYPVRYRNSGEQIGSIAKNSLVIYHLLNSKLYFSWGPRACVGQTMVKNDILPVVDDFKQWVKIKNPTNFYETVRTDNIPIVKDILDYEISLPRDYLENNIPSFRPDNGIRMYDMMSVYSNPFLLKYIVNKIASQIDPDIKIIVAPEARALPLAGALAKKLSLPLIVIRKGGKIVGPIYSVIYNKGYTTEPDCFEISKMDMYGANVLFVDDGISSGGSAKACMDLVKMCNGNVSKIHVIANHTYRECMDLGVPVHSLFTITKY</sequence>
<evidence type="ECO:0000256" key="1">
    <source>
        <dbReference type="ARBA" id="ARBA00022679"/>
    </source>
</evidence>
<dbReference type="GeneID" id="80517335"/>
<reference evidence="5" key="2">
    <citation type="journal article" date="2018" name="Nat. Commun.">
        <title>Tailed giant Tupanvirus possesses the most complete translational apparatus of the known virosphere.</title>
        <authorList>
            <person name="Abrahao J."/>
            <person name="Silva L."/>
            <person name="Silva L.S."/>
            <person name="Khalil J.Y.B."/>
            <person name="Rodrigues R."/>
            <person name="Arantes T."/>
            <person name="Assis F."/>
            <person name="Boratto P."/>
            <person name="Andrade M."/>
            <person name="Kroon E.G."/>
            <person name="Ribeiro B."/>
            <person name="Bergier I."/>
            <person name="Seligmann H."/>
            <person name="Ghigo E."/>
            <person name="Colson P."/>
            <person name="Levasseur A."/>
            <person name="Kroemer G."/>
            <person name="Raoult D."/>
            <person name="La Scola B."/>
        </authorList>
    </citation>
    <scope>NUCLEOTIDE SEQUENCE [LARGE SCALE GENOMIC DNA]</scope>
    <source>
        <strain evidence="5">Deep ocean</strain>
    </source>
</reference>
<dbReference type="Pfam" id="PF00156">
    <property type="entry name" value="Pribosyltran"/>
    <property type="match status" value="1"/>
</dbReference>
<evidence type="ECO:0000256" key="2">
    <source>
        <dbReference type="ARBA" id="ARBA00022726"/>
    </source>
</evidence>
<dbReference type="GO" id="GO:0004497">
    <property type="term" value="F:monooxygenase activity"/>
    <property type="evidence" value="ECO:0007669"/>
    <property type="project" value="InterPro"/>
</dbReference>
<keyword evidence="1" id="KW-0808">Transferase</keyword>